<evidence type="ECO:0000313" key="2">
    <source>
        <dbReference type="EMBL" id="AXC15550.1"/>
    </source>
</evidence>
<sequence length="56" mass="6069">MEIQKQKRSIMKYIAPKVLNSINATLLIQGGKLNGNMPDSINPLEPATVGGYPADE</sequence>
<accession>A0A2Z5G991</accession>
<reference evidence="2 3" key="1">
    <citation type="journal article" date="2018" name="Front. Microbiol.">
        <title>Hydrolytic Capabilities as a Key to Environmental Success: Chitinolytic and Cellulolytic Acidobacteria From Acidic Sub-arctic Soils and Boreal Peatlands.</title>
        <authorList>
            <person name="Belova S.E."/>
            <person name="Ravin N.V."/>
            <person name="Pankratov T.A."/>
            <person name="Rakitin A.L."/>
            <person name="Ivanova A.A."/>
            <person name="Beletsky A.V."/>
            <person name="Mardanov A.V."/>
            <person name="Sinninghe Damste J.S."/>
            <person name="Dedysh S.N."/>
        </authorList>
    </citation>
    <scope>NUCLEOTIDE SEQUENCE [LARGE SCALE GENOMIC DNA]</scope>
    <source>
        <strain evidence="2 3">SBC82</strain>
    </source>
</reference>
<name>A0A2Z5G991_9BACT</name>
<keyword evidence="3" id="KW-1185">Reference proteome</keyword>
<gene>
    <name evidence="2" type="ORF">ACPOL_6316</name>
</gene>
<evidence type="ECO:0000313" key="3">
    <source>
        <dbReference type="Proteomes" id="UP000253606"/>
    </source>
</evidence>
<dbReference type="AlphaFoldDB" id="A0A2Z5G991"/>
<dbReference type="KEGG" id="abas:ACPOL_6316"/>
<feature type="region of interest" description="Disordered" evidence="1">
    <location>
        <begin position="37"/>
        <end position="56"/>
    </location>
</feature>
<proteinExistence type="predicted"/>
<dbReference type="EMBL" id="CP030840">
    <property type="protein sequence ID" value="AXC15550.1"/>
    <property type="molecule type" value="Genomic_DNA"/>
</dbReference>
<dbReference type="Proteomes" id="UP000253606">
    <property type="component" value="Chromosome"/>
</dbReference>
<evidence type="ECO:0000256" key="1">
    <source>
        <dbReference type="SAM" id="MobiDB-lite"/>
    </source>
</evidence>
<protein>
    <submittedName>
        <fullName evidence="2">Uncharacterized protein</fullName>
    </submittedName>
</protein>
<organism evidence="2 3">
    <name type="scientific">Acidisarcina polymorpha</name>
    <dbReference type="NCBI Taxonomy" id="2211140"/>
    <lineage>
        <taxon>Bacteria</taxon>
        <taxon>Pseudomonadati</taxon>
        <taxon>Acidobacteriota</taxon>
        <taxon>Terriglobia</taxon>
        <taxon>Terriglobales</taxon>
        <taxon>Acidobacteriaceae</taxon>
        <taxon>Acidisarcina</taxon>
    </lineage>
</organism>